<reference evidence="2 3" key="1">
    <citation type="submission" date="2017-01" db="EMBL/GenBank/DDBJ databases">
        <title>Novel large sulfur bacteria in the metagenomes of groundwater-fed chemosynthetic microbial mats in the Lake Huron basin.</title>
        <authorList>
            <person name="Sharrar A.M."/>
            <person name="Flood B.E."/>
            <person name="Bailey J.V."/>
            <person name="Jones D.S."/>
            <person name="Biddanda B."/>
            <person name="Ruberg S.A."/>
            <person name="Marcus D.N."/>
            <person name="Dick G.J."/>
        </authorList>
    </citation>
    <scope>NUCLEOTIDE SEQUENCE [LARGE SCALE GENOMIC DNA]</scope>
    <source>
        <strain evidence="2">A7</strain>
    </source>
</reference>
<keyword evidence="1" id="KW-1133">Transmembrane helix</keyword>
<organism evidence="2 3">
    <name type="scientific">Rhodoferax ferrireducens</name>
    <dbReference type="NCBI Taxonomy" id="192843"/>
    <lineage>
        <taxon>Bacteria</taxon>
        <taxon>Pseudomonadati</taxon>
        <taxon>Pseudomonadota</taxon>
        <taxon>Betaproteobacteria</taxon>
        <taxon>Burkholderiales</taxon>
        <taxon>Comamonadaceae</taxon>
        <taxon>Rhodoferax</taxon>
    </lineage>
</organism>
<accession>A0A1W9KPS4</accession>
<protein>
    <recommendedName>
        <fullName evidence="4">Transmembrane protein</fullName>
    </recommendedName>
</protein>
<feature type="transmembrane region" description="Helical" evidence="1">
    <location>
        <begin position="177"/>
        <end position="196"/>
    </location>
</feature>
<proteinExistence type="predicted"/>
<dbReference type="Proteomes" id="UP000192505">
    <property type="component" value="Unassembled WGS sequence"/>
</dbReference>
<evidence type="ECO:0000256" key="1">
    <source>
        <dbReference type="SAM" id="Phobius"/>
    </source>
</evidence>
<sequence length="212" mass="23293">MDSFVHSLYQAIEHASPIWQQAIHRLSWSHGLVASAYGAAAWLCFLNVQAEKEAQGSCALCWAATVLLCLLGANVVLQADVFVTQTLRTMARLQDWYGQRRVLQYVVIGLMALAALLALNSRIWLSQRFRPNAQTHTGAVSAGLLALLMLFAVRLVSAHGTDAVLDVRLLGVSIGRLFELACLACVMWGALCSLRWPFANPKPYPQGIDHHV</sequence>
<name>A0A1W9KPS4_9BURK</name>
<evidence type="ECO:0000313" key="3">
    <source>
        <dbReference type="Proteomes" id="UP000192505"/>
    </source>
</evidence>
<comment type="caution">
    <text evidence="2">The sequence shown here is derived from an EMBL/GenBank/DDBJ whole genome shotgun (WGS) entry which is preliminary data.</text>
</comment>
<feature type="transmembrane region" description="Helical" evidence="1">
    <location>
        <begin position="102"/>
        <end position="125"/>
    </location>
</feature>
<feature type="transmembrane region" description="Helical" evidence="1">
    <location>
        <begin position="60"/>
        <end position="82"/>
    </location>
</feature>
<feature type="transmembrane region" description="Helical" evidence="1">
    <location>
        <begin position="28"/>
        <end position="48"/>
    </location>
</feature>
<feature type="transmembrane region" description="Helical" evidence="1">
    <location>
        <begin position="137"/>
        <end position="157"/>
    </location>
</feature>
<dbReference type="EMBL" id="MTEI01000021">
    <property type="protein sequence ID" value="OQW86163.1"/>
    <property type="molecule type" value="Genomic_DNA"/>
</dbReference>
<evidence type="ECO:0000313" key="2">
    <source>
        <dbReference type="EMBL" id="OQW86163.1"/>
    </source>
</evidence>
<keyword evidence="1" id="KW-0472">Membrane</keyword>
<dbReference type="AlphaFoldDB" id="A0A1W9KPS4"/>
<evidence type="ECO:0008006" key="4">
    <source>
        <dbReference type="Google" id="ProtNLM"/>
    </source>
</evidence>
<keyword evidence="1" id="KW-0812">Transmembrane</keyword>
<gene>
    <name evidence="2" type="ORF">BWK72_18595</name>
</gene>